<dbReference type="EMBL" id="CACSLK010006106">
    <property type="protein sequence ID" value="CAA0810439.1"/>
    <property type="molecule type" value="Genomic_DNA"/>
</dbReference>
<name>A0A9N7R2N7_STRHE</name>
<evidence type="ECO:0000256" key="1">
    <source>
        <dbReference type="SAM" id="MobiDB-lite"/>
    </source>
</evidence>
<feature type="non-terminal residue" evidence="2">
    <location>
        <position position="78"/>
    </location>
</feature>
<evidence type="ECO:0000313" key="3">
    <source>
        <dbReference type="Proteomes" id="UP001153555"/>
    </source>
</evidence>
<feature type="non-terminal residue" evidence="2">
    <location>
        <position position="1"/>
    </location>
</feature>
<dbReference type="OrthoDB" id="913391at2759"/>
<organism evidence="2 3">
    <name type="scientific">Striga hermonthica</name>
    <name type="common">Purple witchweed</name>
    <name type="synonym">Buchnera hermonthica</name>
    <dbReference type="NCBI Taxonomy" id="68872"/>
    <lineage>
        <taxon>Eukaryota</taxon>
        <taxon>Viridiplantae</taxon>
        <taxon>Streptophyta</taxon>
        <taxon>Embryophyta</taxon>
        <taxon>Tracheophyta</taxon>
        <taxon>Spermatophyta</taxon>
        <taxon>Magnoliopsida</taxon>
        <taxon>eudicotyledons</taxon>
        <taxon>Gunneridae</taxon>
        <taxon>Pentapetalae</taxon>
        <taxon>asterids</taxon>
        <taxon>lamiids</taxon>
        <taxon>Lamiales</taxon>
        <taxon>Orobanchaceae</taxon>
        <taxon>Buchnereae</taxon>
        <taxon>Striga</taxon>
    </lineage>
</organism>
<feature type="region of interest" description="Disordered" evidence="1">
    <location>
        <begin position="1"/>
        <end position="28"/>
    </location>
</feature>
<dbReference type="AlphaFoldDB" id="A0A9N7R2N7"/>
<sequence>RHNTRNNQPTPSPSPPPSPPHQQASNPAGAHLNIVLQFRQLTPPTFTRVEGPKAVAEWIRQLEQNFDLLQCADAQKVI</sequence>
<accession>A0A9N7R2N7</accession>
<evidence type="ECO:0000313" key="2">
    <source>
        <dbReference type="EMBL" id="CAA0810439.1"/>
    </source>
</evidence>
<feature type="compositionally biased region" description="Pro residues" evidence="1">
    <location>
        <begin position="10"/>
        <end position="20"/>
    </location>
</feature>
<dbReference type="Proteomes" id="UP001153555">
    <property type="component" value="Unassembled WGS sequence"/>
</dbReference>
<proteinExistence type="predicted"/>
<gene>
    <name evidence="2" type="ORF">SHERM_12044</name>
</gene>
<protein>
    <submittedName>
        <fullName evidence="2">Uncharacterized protein</fullName>
    </submittedName>
</protein>
<keyword evidence="3" id="KW-1185">Reference proteome</keyword>
<comment type="caution">
    <text evidence="2">The sequence shown here is derived from an EMBL/GenBank/DDBJ whole genome shotgun (WGS) entry which is preliminary data.</text>
</comment>
<reference evidence="2" key="1">
    <citation type="submission" date="2019-12" db="EMBL/GenBank/DDBJ databases">
        <authorList>
            <person name="Scholes J."/>
        </authorList>
    </citation>
    <scope>NUCLEOTIDE SEQUENCE</scope>
</reference>